<dbReference type="SUPFAM" id="SSF46626">
    <property type="entry name" value="Cytochrome c"/>
    <property type="match status" value="1"/>
</dbReference>
<evidence type="ECO:0000256" key="2">
    <source>
        <dbReference type="ARBA" id="ARBA00022723"/>
    </source>
</evidence>
<dbReference type="InterPro" id="IPR009056">
    <property type="entry name" value="Cyt_c-like_dom"/>
</dbReference>
<gene>
    <name evidence="5" type="ORF">G3446_08140</name>
</gene>
<dbReference type="GO" id="GO:0046872">
    <property type="term" value="F:metal ion binding"/>
    <property type="evidence" value="ECO:0007669"/>
    <property type="project" value="UniProtKB-KW"/>
</dbReference>
<feature type="domain" description="Cytochrome c" evidence="4">
    <location>
        <begin position="53"/>
        <end position="123"/>
    </location>
</feature>
<evidence type="ECO:0000256" key="1">
    <source>
        <dbReference type="ARBA" id="ARBA00022617"/>
    </source>
</evidence>
<dbReference type="EMBL" id="JAAIJQ010000018">
    <property type="protein sequence ID" value="NEV61859.1"/>
    <property type="molecule type" value="Genomic_DNA"/>
</dbReference>
<comment type="caution">
    <text evidence="5">The sequence shown here is derived from an EMBL/GenBank/DDBJ whole genome shotgun (WGS) entry which is preliminary data.</text>
</comment>
<dbReference type="GO" id="GO:0020037">
    <property type="term" value="F:heme binding"/>
    <property type="evidence" value="ECO:0007669"/>
    <property type="project" value="InterPro"/>
</dbReference>
<protein>
    <submittedName>
        <fullName evidence="5">Cytochrome c</fullName>
    </submittedName>
</protein>
<evidence type="ECO:0000256" key="3">
    <source>
        <dbReference type="ARBA" id="ARBA00023004"/>
    </source>
</evidence>
<name>A0A6M0JXG7_9GAMM</name>
<dbReference type="Gene3D" id="1.10.760.10">
    <property type="entry name" value="Cytochrome c-like domain"/>
    <property type="match status" value="1"/>
</dbReference>
<evidence type="ECO:0000313" key="5">
    <source>
        <dbReference type="EMBL" id="NEV61859.1"/>
    </source>
</evidence>
<dbReference type="RefSeq" id="WP_164452334.1">
    <property type="nucleotide sequence ID" value="NZ_JAAIJQ010000018.1"/>
</dbReference>
<evidence type="ECO:0000313" key="6">
    <source>
        <dbReference type="Proteomes" id="UP000483379"/>
    </source>
</evidence>
<accession>A0A6M0JXG7</accession>
<dbReference type="Pfam" id="PF13442">
    <property type="entry name" value="Cytochrome_CBB3"/>
    <property type="match status" value="1"/>
</dbReference>
<dbReference type="InterPro" id="IPR036909">
    <property type="entry name" value="Cyt_c-like_dom_sf"/>
</dbReference>
<dbReference type="Proteomes" id="UP000483379">
    <property type="component" value="Unassembled WGS sequence"/>
</dbReference>
<proteinExistence type="predicted"/>
<dbReference type="AlphaFoldDB" id="A0A6M0JXG7"/>
<keyword evidence="6" id="KW-1185">Reference proteome</keyword>
<keyword evidence="1" id="KW-0349">Heme</keyword>
<dbReference type="GO" id="GO:0009055">
    <property type="term" value="F:electron transfer activity"/>
    <property type="evidence" value="ECO:0007669"/>
    <property type="project" value="InterPro"/>
</dbReference>
<sequence>MNQRIHPIMEPQALTKHPYHEVKKQNAALLGVLLILTLILIGCDKDIHNHPHLTTGKQFFQYHCSECHGPSGEGIFILGVPANRDTKLSVSQVVHRIQRQDAGKMPDFVNMPEDEAIRIAVYLKEINKPE</sequence>
<reference evidence="5 6" key="1">
    <citation type="submission" date="2020-02" db="EMBL/GenBank/DDBJ databases">
        <title>Genome sequences of Thiorhodococcus mannitoliphagus and Thiorhodococcus minor, purple sulfur photosynthetic bacteria in the gammaproteobacterial family, Chromatiaceae.</title>
        <authorList>
            <person name="Aviles F.A."/>
            <person name="Meyer T.E."/>
            <person name="Kyndt J.A."/>
        </authorList>
    </citation>
    <scope>NUCLEOTIDE SEQUENCE [LARGE SCALE GENOMIC DNA]</scope>
    <source>
        <strain evidence="5 6">DSM 11518</strain>
    </source>
</reference>
<keyword evidence="2" id="KW-0479">Metal-binding</keyword>
<keyword evidence="3" id="KW-0408">Iron</keyword>
<evidence type="ECO:0000259" key="4">
    <source>
        <dbReference type="Pfam" id="PF13442"/>
    </source>
</evidence>
<organism evidence="5 6">
    <name type="scientific">Thiorhodococcus minor</name>
    <dbReference type="NCBI Taxonomy" id="57489"/>
    <lineage>
        <taxon>Bacteria</taxon>
        <taxon>Pseudomonadati</taxon>
        <taxon>Pseudomonadota</taxon>
        <taxon>Gammaproteobacteria</taxon>
        <taxon>Chromatiales</taxon>
        <taxon>Chromatiaceae</taxon>
        <taxon>Thiorhodococcus</taxon>
    </lineage>
</organism>